<feature type="chain" id="PRO_5034157122" evidence="1">
    <location>
        <begin position="18"/>
        <end position="106"/>
    </location>
</feature>
<proteinExistence type="predicted"/>
<reference evidence="2" key="1">
    <citation type="submission" date="2021-02" db="EMBL/GenBank/DDBJ databases">
        <title>Genome sequence Cadophora malorum strain M34.</title>
        <authorList>
            <person name="Stefanovic E."/>
            <person name="Vu D."/>
            <person name="Scully C."/>
            <person name="Dijksterhuis J."/>
            <person name="Roader J."/>
            <person name="Houbraken J."/>
        </authorList>
    </citation>
    <scope>NUCLEOTIDE SEQUENCE</scope>
    <source>
        <strain evidence="2">M34</strain>
    </source>
</reference>
<keyword evidence="3" id="KW-1185">Reference proteome</keyword>
<evidence type="ECO:0000256" key="1">
    <source>
        <dbReference type="SAM" id="SignalP"/>
    </source>
</evidence>
<evidence type="ECO:0000313" key="2">
    <source>
        <dbReference type="EMBL" id="KAG4422437.1"/>
    </source>
</evidence>
<comment type="caution">
    <text evidence="2">The sequence shown here is derived from an EMBL/GenBank/DDBJ whole genome shotgun (WGS) entry which is preliminary data.</text>
</comment>
<feature type="signal peptide" evidence="1">
    <location>
        <begin position="1"/>
        <end position="17"/>
    </location>
</feature>
<sequence>MQFASVIVGLLASTVAADLHTRLICLNYSQSVLGPGTSTAATNDPATIAACNAYRRRNTGTKQWDTCPDCTVVQNNEIKACESLGKHLGGDEFNYYCKQNGANASA</sequence>
<dbReference type="OrthoDB" id="3489571at2759"/>
<dbReference type="EMBL" id="JAFJYH010000049">
    <property type="protein sequence ID" value="KAG4422437.1"/>
    <property type="molecule type" value="Genomic_DNA"/>
</dbReference>
<evidence type="ECO:0000313" key="3">
    <source>
        <dbReference type="Proteomes" id="UP000664132"/>
    </source>
</evidence>
<protein>
    <submittedName>
        <fullName evidence="2">Uncharacterized protein</fullName>
    </submittedName>
</protein>
<dbReference type="AlphaFoldDB" id="A0A8H8BSA9"/>
<gene>
    <name evidence="2" type="ORF">IFR04_004461</name>
</gene>
<keyword evidence="1" id="KW-0732">Signal</keyword>
<accession>A0A8H8BSA9</accession>
<organism evidence="2 3">
    <name type="scientific">Cadophora malorum</name>
    <dbReference type="NCBI Taxonomy" id="108018"/>
    <lineage>
        <taxon>Eukaryota</taxon>
        <taxon>Fungi</taxon>
        <taxon>Dikarya</taxon>
        <taxon>Ascomycota</taxon>
        <taxon>Pezizomycotina</taxon>
        <taxon>Leotiomycetes</taxon>
        <taxon>Helotiales</taxon>
        <taxon>Ploettnerulaceae</taxon>
        <taxon>Cadophora</taxon>
    </lineage>
</organism>
<dbReference type="Proteomes" id="UP000664132">
    <property type="component" value="Unassembled WGS sequence"/>
</dbReference>
<name>A0A8H8BSA9_9HELO</name>